<organism evidence="4 5">
    <name type="scientific">Agrocybe pediades</name>
    <dbReference type="NCBI Taxonomy" id="84607"/>
    <lineage>
        <taxon>Eukaryota</taxon>
        <taxon>Fungi</taxon>
        <taxon>Dikarya</taxon>
        <taxon>Basidiomycota</taxon>
        <taxon>Agaricomycotina</taxon>
        <taxon>Agaricomycetes</taxon>
        <taxon>Agaricomycetidae</taxon>
        <taxon>Agaricales</taxon>
        <taxon>Agaricineae</taxon>
        <taxon>Strophariaceae</taxon>
        <taxon>Agrocybe</taxon>
    </lineage>
</organism>
<evidence type="ECO:0000256" key="1">
    <source>
        <dbReference type="SAM" id="MobiDB-lite"/>
    </source>
</evidence>
<evidence type="ECO:0000259" key="3">
    <source>
        <dbReference type="Pfam" id="PF20153"/>
    </source>
</evidence>
<sequence length="755" mass="87112">MSSIHIDIEEAEKLRENKEALNKGEEKLWSVDDPSFQYAPRKPTEDPWALLLRPLLEKDKKQCSVWIDEVQNLLIFAGLFSAVVTSFVVESYKNLQPDPNDSIISLLSVIAISGLSSSDTSSSSPIFSAPFAPAASYIRVNVLWFMSLVLSLTTVLVGIISLQWIREHQSYPDLSPKEVYALLHMRTQSLREWHVPSIFRTLPVLLQTALVLFLIGLIDFLFPFGNKIAIPISVMIGIILLFLLYTSTYPAIQGMIMYLQISWFLYWQPSPSPCPYKSPQSYITLKIASSVFNSCLKLHRHTTQPLFKKLAPFLPTLADDYIKGTGALSYIRRSYDHPLSWTQHDAVWLSIRDTYAQCIQQITSVGGVEPPGDGTWNIFPIFDLVRAVQQSNMDHLAHDFASEYHCLSEISVRITQTQRCLSWNDFQLFNQHFQHLLLSSDNSRTLKDVILSDVFKFYSDVNTHSESESQARVARIFHHENLHILSDYILRHGAANPSIYVYHRLELRLRIMSSLHLETHGLRIPLSDDPFPRQFPPCLLLGPEVLNGGSREPHEFYYQLAVLVGRIFERIDEVSNIQDLTRQPSELIVHHFPYIFSRARRTVRRISALWTAPFNNNPESQQIIDKFNETLLFIKDCLEKQLIAQPPHRLRPSWMFYMGSIYAKNLVTNHFKHDFSALQRTLKVYMQNTIDVGVRNWEIETKLRSPGVYGPDVFSAKWWKFLKFVQHQDTSEKDFRQPESYTSSRECLNLDREGD</sequence>
<comment type="caution">
    <text evidence="4">The sequence shown here is derived from an EMBL/GenBank/DDBJ whole genome shotgun (WGS) entry which is preliminary data.</text>
</comment>
<feature type="region of interest" description="Disordered" evidence="1">
    <location>
        <begin position="735"/>
        <end position="755"/>
    </location>
</feature>
<dbReference type="AlphaFoldDB" id="A0A8H4R0Z5"/>
<dbReference type="Proteomes" id="UP000521872">
    <property type="component" value="Unassembled WGS sequence"/>
</dbReference>
<keyword evidence="2" id="KW-1133">Transmembrane helix</keyword>
<accession>A0A8H4R0Z5</accession>
<name>A0A8H4R0Z5_9AGAR</name>
<keyword evidence="2" id="KW-0472">Membrane</keyword>
<dbReference type="Pfam" id="PF20153">
    <property type="entry name" value="DUF6535"/>
    <property type="match status" value="1"/>
</dbReference>
<keyword evidence="2" id="KW-0812">Transmembrane</keyword>
<feature type="transmembrane region" description="Helical" evidence="2">
    <location>
        <begin position="201"/>
        <end position="222"/>
    </location>
</feature>
<protein>
    <recommendedName>
        <fullName evidence="3">DUF6535 domain-containing protein</fullName>
    </recommendedName>
</protein>
<gene>
    <name evidence="4" type="ORF">D9613_001004</name>
</gene>
<keyword evidence="5" id="KW-1185">Reference proteome</keyword>
<reference evidence="4 5" key="1">
    <citation type="submission" date="2019-12" db="EMBL/GenBank/DDBJ databases">
        <authorList>
            <person name="Floudas D."/>
            <person name="Bentzer J."/>
            <person name="Ahren D."/>
            <person name="Johansson T."/>
            <person name="Persson P."/>
            <person name="Tunlid A."/>
        </authorList>
    </citation>
    <scope>NUCLEOTIDE SEQUENCE [LARGE SCALE GENOMIC DNA]</scope>
    <source>
        <strain evidence="4 5">CBS 102.39</strain>
    </source>
</reference>
<dbReference type="EMBL" id="JAACJL010000015">
    <property type="protein sequence ID" value="KAF4621364.1"/>
    <property type="molecule type" value="Genomic_DNA"/>
</dbReference>
<dbReference type="InterPro" id="IPR045338">
    <property type="entry name" value="DUF6535"/>
</dbReference>
<feature type="transmembrane region" description="Helical" evidence="2">
    <location>
        <begin position="228"/>
        <end position="245"/>
    </location>
</feature>
<proteinExistence type="predicted"/>
<feature type="domain" description="DUF6535" evidence="3">
    <location>
        <begin position="48"/>
        <end position="222"/>
    </location>
</feature>
<evidence type="ECO:0000313" key="4">
    <source>
        <dbReference type="EMBL" id="KAF4621364.1"/>
    </source>
</evidence>
<evidence type="ECO:0000256" key="2">
    <source>
        <dbReference type="SAM" id="Phobius"/>
    </source>
</evidence>
<feature type="transmembrane region" description="Helical" evidence="2">
    <location>
        <begin position="142"/>
        <end position="165"/>
    </location>
</feature>
<evidence type="ECO:0000313" key="5">
    <source>
        <dbReference type="Proteomes" id="UP000521872"/>
    </source>
</evidence>